<sequence>MKKNSTVKLRVNAIPAFPEDKKEDFISSIFRCMSDPLQYTSLWSCESNVNHPRLTNGTGLVPFLTGTQPTVPNSSPTELLTCGPTSSLNAGSQPTLPNIVN</sequence>
<gene>
    <name evidence="1" type="ORF">AVEN_240077_1</name>
</gene>
<reference evidence="1 2" key="1">
    <citation type="journal article" date="2019" name="Sci. Rep.">
        <title>Orb-weaving spider Araneus ventricosus genome elucidates the spidroin gene catalogue.</title>
        <authorList>
            <person name="Kono N."/>
            <person name="Nakamura H."/>
            <person name="Ohtoshi R."/>
            <person name="Moran D.A.P."/>
            <person name="Shinohara A."/>
            <person name="Yoshida Y."/>
            <person name="Fujiwara M."/>
            <person name="Mori M."/>
            <person name="Tomita M."/>
            <person name="Arakawa K."/>
        </authorList>
    </citation>
    <scope>NUCLEOTIDE SEQUENCE [LARGE SCALE GENOMIC DNA]</scope>
</reference>
<comment type="caution">
    <text evidence="1">The sequence shown here is derived from an EMBL/GenBank/DDBJ whole genome shotgun (WGS) entry which is preliminary data.</text>
</comment>
<evidence type="ECO:0000313" key="1">
    <source>
        <dbReference type="EMBL" id="GBN04447.1"/>
    </source>
</evidence>
<proteinExistence type="predicted"/>
<name>A0A4Y2KS15_ARAVE</name>
<protein>
    <submittedName>
        <fullName evidence="1">Uncharacterized protein</fullName>
    </submittedName>
</protein>
<dbReference type="EMBL" id="BGPR01004884">
    <property type="protein sequence ID" value="GBN04447.1"/>
    <property type="molecule type" value="Genomic_DNA"/>
</dbReference>
<keyword evidence="2" id="KW-1185">Reference proteome</keyword>
<accession>A0A4Y2KS15</accession>
<dbReference type="Proteomes" id="UP000499080">
    <property type="component" value="Unassembled WGS sequence"/>
</dbReference>
<evidence type="ECO:0000313" key="2">
    <source>
        <dbReference type="Proteomes" id="UP000499080"/>
    </source>
</evidence>
<organism evidence="1 2">
    <name type="scientific">Araneus ventricosus</name>
    <name type="common">Orbweaver spider</name>
    <name type="synonym">Epeira ventricosa</name>
    <dbReference type="NCBI Taxonomy" id="182803"/>
    <lineage>
        <taxon>Eukaryota</taxon>
        <taxon>Metazoa</taxon>
        <taxon>Ecdysozoa</taxon>
        <taxon>Arthropoda</taxon>
        <taxon>Chelicerata</taxon>
        <taxon>Arachnida</taxon>
        <taxon>Araneae</taxon>
        <taxon>Araneomorphae</taxon>
        <taxon>Entelegynae</taxon>
        <taxon>Araneoidea</taxon>
        <taxon>Araneidae</taxon>
        <taxon>Araneus</taxon>
    </lineage>
</organism>
<dbReference type="AlphaFoldDB" id="A0A4Y2KS15"/>